<comment type="caution">
    <text evidence="1">The sequence shown here is derived from an EMBL/GenBank/DDBJ whole genome shotgun (WGS) entry which is preliminary data.</text>
</comment>
<dbReference type="EMBL" id="JAFEJS010000001">
    <property type="protein sequence ID" value="MBT1171863.1"/>
    <property type="molecule type" value="Genomic_DNA"/>
</dbReference>
<keyword evidence="2" id="KW-1185">Reference proteome</keyword>
<reference evidence="1 2" key="1">
    <citation type="journal article" date="2021" name="Environ. Microbiol.">
        <title>Genetic insights into the dark matter of the mammalian gut microbiota through targeted genome reconstruction.</title>
        <authorList>
            <person name="Lugli G.A."/>
            <person name="Alessandri G."/>
            <person name="Milani C."/>
            <person name="Viappiani A."/>
            <person name="Fontana F."/>
            <person name="Tarracchini C."/>
            <person name="Mancabelli L."/>
            <person name="Argentini C."/>
            <person name="Ruiz L."/>
            <person name="Margolles A."/>
            <person name="van Sinderen D."/>
            <person name="Turroni F."/>
            <person name="Ventura M."/>
        </authorList>
    </citation>
    <scope>NUCLEOTIDE SEQUENCE [LARGE SCALE GENOMIC DNA]</scope>
    <source>
        <strain evidence="1 2">MA2</strain>
    </source>
</reference>
<organism evidence="1 2">
    <name type="scientific">Bifidobacterium santillanense</name>
    <dbReference type="NCBI Taxonomy" id="2809028"/>
    <lineage>
        <taxon>Bacteria</taxon>
        <taxon>Bacillati</taxon>
        <taxon>Actinomycetota</taxon>
        <taxon>Actinomycetes</taxon>
        <taxon>Bifidobacteriales</taxon>
        <taxon>Bifidobacteriaceae</taxon>
        <taxon>Bifidobacterium</taxon>
    </lineage>
</organism>
<gene>
    <name evidence="1" type="ORF">JS528_00510</name>
</gene>
<proteinExistence type="predicted"/>
<sequence length="85" mass="8741">MGSPSDAIGYDKYASYQCAEGNSGMLTTCSNIYVLMGGSMAYLPFGYENANAQGEFIPVDENGNGVIDGAEGGPYIDGAPADAVQ</sequence>
<name>A0ABS5ULS6_9BIFI</name>
<protein>
    <submittedName>
        <fullName evidence="1">Uncharacterized protein</fullName>
    </submittedName>
</protein>
<dbReference type="RefSeq" id="WP_214357150.1">
    <property type="nucleotide sequence ID" value="NZ_JAFEJS010000001.1"/>
</dbReference>
<evidence type="ECO:0000313" key="1">
    <source>
        <dbReference type="EMBL" id="MBT1171863.1"/>
    </source>
</evidence>
<evidence type="ECO:0000313" key="2">
    <source>
        <dbReference type="Proteomes" id="UP000773064"/>
    </source>
</evidence>
<accession>A0ABS5ULS6</accession>
<dbReference type="Proteomes" id="UP000773064">
    <property type="component" value="Unassembled WGS sequence"/>
</dbReference>